<feature type="transmembrane region" description="Helical" evidence="1">
    <location>
        <begin position="80"/>
        <end position="99"/>
    </location>
</feature>
<proteinExistence type="predicted"/>
<dbReference type="Pfam" id="PF13539">
    <property type="entry name" value="Peptidase_M15_4"/>
    <property type="match status" value="1"/>
</dbReference>
<dbReference type="InterPro" id="IPR009045">
    <property type="entry name" value="Zn_M74/Hedgehog-like"/>
</dbReference>
<dbReference type="STRING" id="279058.LT85_3567"/>
<sequence length="281" mass="31543">MFALVLAVALYFLLACGISGLLLFPAAREIVFSALLKRRQQIGVQVQSWKERRSRTTKSVTQNLQASRLSTWQFVKKHHLMLLAGMAVVLIPPLVAWMLSGKGMLGSYDDSGQVVNQQIAALLEGEQLVPPPPLPPEVFTTQEVALVRPMLDTASRNWQQLDADFTQRLLLTFKIMKEQHGYDMVIIEGYRSPERQNALAQMGGSVTNAKAFQSYHQYGLAADSAFMRNGKLVITEKDPWAMRGYQLYGEVAESVGLTWGGRWKMMDLGHVEFRKPGVMKK</sequence>
<evidence type="ECO:0000313" key="4">
    <source>
        <dbReference type="Proteomes" id="UP000030302"/>
    </source>
</evidence>
<keyword evidence="1" id="KW-0472">Membrane</keyword>
<protein>
    <submittedName>
        <fullName evidence="3">Putative transmembrane protein</fullName>
    </submittedName>
</protein>
<evidence type="ECO:0000313" key="3">
    <source>
        <dbReference type="EMBL" id="AIY42725.1"/>
    </source>
</evidence>
<evidence type="ECO:0000256" key="1">
    <source>
        <dbReference type="SAM" id="Phobius"/>
    </source>
</evidence>
<name>A0A0A1FG40_9BURK</name>
<keyword evidence="4" id="KW-1185">Reference proteome</keyword>
<dbReference type="EMBL" id="CP009962">
    <property type="protein sequence ID" value="AIY42725.1"/>
    <property type="molecule type" value="Genomic_DNA"/>
</dbReference>
<keyword evidence="1 3" id="KW-0812">Transmembrane</keyword>
<dbReference type="HOGENOM" id="CLU_084402_0_0_4"/>
<keyword evidence="1" id="KW-1133">Transmembrane helix</keyword>
<dbReference type="SUPFAM" id="SSF55166">
    <property type="entry name" value="Hedgehog/DD-peptidase"/>
    <property type="match status" value="1"/>
</dbReference>
<evidence type="ECO:0000259" key="2">
    <source>
        <dbReference type="Pfam" id="PF13539"/>
    </source>
</evidence>
<gene>
    <name evidence="3" type="ORF">LT85_3567</name>
</gene>
<feature type="domain" description="Peptidase M15C" evidence="2">
    <location>
        <begin position="208"/>
        <end position="272"/>
    </location>
</feature>
<dbReference type="Proteomes" id="UP000030302">
    <property type="component" value="Chromosome"/>
</dbReference>
<reference evidence="4" key="1">
    <citation type="journal article" date="2014" name="Soil Biol. Biochem.">
        <title>Structure and function of bacterial communities in ageing soils: Insights from the Mendocino ecological staircase.</title>
        <authorList>
            <person name="Uroz S."/>
            <person name="Tech J.J."/>
            <person name="Sawaya N.A."/>
            <person name="Frey-Klett P."/>
            <person name="Leveau J.H.J."/>
        </authorList>
    </citation>
    <scope>NUCLEOTIDE SEQUENCE [LARGE SCALE GENOMIC DNA]</scope>
    <source>
        <strain evidence="4">Cal35</strain>
    </source>
</reference>
<accession>A0A0A1FG40</accession>
<organism evidence="3 4">
    <name type="scientific">Collimonas arenae</name>
    <dbReference type="NCBI Taxonomy" id="279058"/>
    <lineage>
        <taxon>Bacteria</taxon>
        <taxon>Pseudomonadati</taxon>
        <taxon>Pseudomonadota</taxon>
        <taxon>Betaproteobacteria</taxon>
        <taxon>Burkholderiales</taxon>
        <taxon>Oxalobacteraceae</taxon>
        <taxon>Collimonas</taxon>
    </lineage>
</organism>
<dbReference type="KEGG" id="care:LT85_3567"/>
<dbReference type="InterPro" id="IPR039561">
    <property type="entry name" value="Peptidase_M15C"/>
</dbReference>
<dbReference type="CDD" id="cd14845">
    <property type="entry name" value="L-Ala-D-Glu_peptidase_like"/>
    <property type="match status" value="1"/>
</dbReference>
<dbReference type="GO" id="GO:0008233">
    <property type="term" value="F:peptidase activity"/>
    <property type="evidence" value="ECO:0007669"/>
    <property type="project" value="InterPro"/>
</dbReference>
<dbReference type="Gene3D" id="3.30.1380.10">
    <property type="match status" value="1"/>
</dbReference>
<dbReference type="AlphaFoldDB" id="A0A0A1FG40"/>